<gene>
    <name evidence="1" type="ORF">ACCO45_009906</name>
</gene>
<organism evidence="1 2">
    <name type="scientific">Purpureocillium lilacinum</name>
    <name type="common">Paecilomyces lilacinus</name>
    <dbReference type="NCBI Taxonomy" id="33203"/>
    <lineage>
        <taxon>Eukaryota</taxon>
        <taxon>Fungi</taxon>
        <taxon>Dikarya</taxon>
        <taxon>Ascomycota</taxon>
        <taxon>Pezizomycotina</taxon>
        <taxon>Sordariomycetes</taxon>
        <taxon>Hypocreomycetidae</taxon>
        <taxon>Hypocreales</taxon>
        <taxon>Ophiocordycipitaceae</taxon>
        <taxon>Purpureocillium</taxon>
    </lineage>
</organism>
<sequence length="1741" mass="195537">MPDITLEEIERQLFAAKSWKAPGGDGLPTIVWKQVWPSTKHHILMLFSASLKEGRLPTQWKHAKIIPLKKPDKDDYSLAGAWRPISLLSTLGKVLESVVAERISHAVETYGLLPTNHFGARKQRSAEQALMLLQEEVYTAWRNRRILTLVTFDAKGAYNGVCKERLIQRMRARGIPEDLLRWVEAFCSHRTATIHINGQTSQMQDLSQAGLPQGSPLSPVLFLFFNADLVQQRIDRHGGAVAFVDDFTAWVTSTTAPGNRAGIEAIIEKALDWERRSGATFNVQKTAIIHFTRKPHKSDTQPFTIKGQLVYPKTSVKVLGVTMDAGLKYNEHMATAANKGLEAAMGLRRLRGVTPATARQLFASTVAPAVDYASNVWMHVCKNKSASAINRVQRVGVQDIERFWKRAVKMWTDIHTLPITNPLRSATSCIRKFRRYHRSPFYQVATVLNEIPMEELETINPFTLAPWRRKAADDISDPWIPVDVTTHIPTQADVPIEEVQDSLLRTGNTSPGADNITVRLLQTAWPAIGKHVQRLYQGCLTIGYHPRRFKEAEVVMIEKPGKRDLSKPRAWRPISLLSCLGKGLERLIARRLAWASIHYGVLQPQQIGGLPKRSAVDLVAALIHDIEVALSRGMVATLVTMDVQGAFDTVMRNRLILRLRQQGWPLNLVEWAASFMQARSAAVRFQDITTPPSPLECGLAQGSPASPILFALTGNATRLVSTQIKHLVDRFDAVLRHAIRAALPIWKTTPIPALHREAGVPPASILLESQRIRFSARLKSLDVRHPLVARTSPKPARAYHSSIKRKFLVERRSQKTRLERTDALLPNCARPVLLPRQYSDSEASPLQTATKADTAEGFPEWLKSAVVGKLIVYSDGSQLPSGAVGYGFTVQRNEQPIAHGSGRLGPAEVFDAEAVGALEGLQAAIAAATNTTSIVVCIDNLAVATCLRGNPADSSQDAFTKFQDLAKAHGDFEVRWIPGHAGIPGNEEADGLAKAGCLLPEPPGAVPSLAHLRRLARQQPRDAFKAWWTTEAPESYRPLHLEGEAEFFSAQATSSAADHLRKITPASQSNESSPSHDSGFDLHPAVTPKRRRLEQSVIPKAKVRAIQELSVGFVVDSDVPFTIFEHSFLRSLFNQFDHELVLQIPWSGSSIARELQRLFDTKRDVIKAELRDALTTIHLSFDLWTSPNRFAIMAVFAHFIDRGARQQSRLLALRRQFGTHSGENLAASLVGIAQDWEYMYRQLDSSMRPADIKARRTRCHGHILNPVARAFLFGKDAESFELESEINCMRGLAEQDLSHWRAKGPIGKLHNIVKFIRSSPQRSEHFKRIAQQEEYEEYRLCEESTAELEVILNNETRAFIFALEGEQDEAKRIPADDILSNEDWRVLGEVNAILKPIYLQTMRTQGWGKADGHGRLSEVFVGREYLLEHFEDWKAFYGDVTTQTMSPASFVDLEPVDAGVIRTDSPGGRPDRARRLPARFDDGEVYVARQRTQTSRFTESVLPEHSRSEYLTMEKSPASEISQENTLPADHRAFIRASINNGWKKLDEYYSKLGESPLFAAAINLHPRFGLGWLEATWVAEEQLAWVRDAKAGIKDYFSRWYSRERERHDETELKNSTRRTMGQEDDQYTQWINSKTKKVLEMGSNNSELDRYLRLEPQDTQDPIQWWREHTSSFPSLSSFALDLFAISAMASDCERQFSLAKLTLTSQRLSMSADTLERVQCLKNWVRHGGVKLGNWPGS</sequence>
<name>A0ACC4DDZ8_PURLI</name>
<protein>
    <submittedName>
        <fullName evidence="1">Uncharacterized protein</fullName>
    </submittedName>
</protein>
<comment type="caution">
    <text evidence="1">The sequence shown here is derived from an EMBL/GenBank/DDBJ whole genome shotgun (WGS) entry which is preliminary data.</text>
</comment>
<keyword evidence="2" id="KW-1185">Reference proteome</keyword>
<dbReference type="Proteomes" id="UP001638806">
    <property type="component" value="Unassembled WGS sequence"/>
</dbReference>
<accession>A0ACC4DDZ8</accession>
<dbReference type="EMBL" id="JBGNUJ010000010">
    <property type="protein sequence ID" value="KAL3954343.1"/>
    <property type="molecule type" value="Genomic_DNA"/>
</dbReference>
<proteinExistence type="predicted"/>
<evidence type="ECO:0000313" key="1">
    <source>
        <dbReference type="EMBL" id="KAL3954343.1"/>
    </source>
</evidence>
<evidence type="ECO:0000313" key="2">
    <source>
        <dbReference type="Proteomes" id="UP001638806"/>
    </source>
</evidence>
<reference evidence="1" key="1">
    <citation type="submission" date="2024-12" db="EMBL/GenBank/DDBJ databases">
        <title>Comparative genomics and development of molecular markers within Purpureocillium lilacinum and among Purpureocillium species.</title>
        <authorList>
            <person name="Yeh Z.-Y."/>
            <person name="Ni N.-T."/>
            <person name="Lo P.-H."/>
            <person name="Mushyakhwo K."/>
            <person name="Lin C.-F."/>
            <person name="Nai Y.-S."/>
        </authorList>
    </citation>
    <scope>NUCLEOTIDE SEQUENCE</scope>
    <source>
        <strain evidence="1">NCHU-NPUST-175</strain>
    </source>
</reference>